<feature type="domain" description="ABC transmembrane type-1" evidence="8">
    <location>
        <begin position="87"/>
        <end position="276"/>
    </location>
</feature>
<dbReference type="GO" id="GO:0005886">
    <property type="term" value="C:plasma membrane"/>
    <property type="evidence" value="ECO:0007669"/>
    <property type="project" value="UniProtKB-SubCell"/>
</dbReference>
<keyword evidence="4 7" id="KW-0812">Transmembrane</keyword>
<feature type="transmembrane region" description="Helical" evidence="7">
    <location>
        <begin position="208"/>
        <end position="233"/>
    </location>
</feature>
<protein>
    <submittedName>
        <fullName evidence="9">Dipeptide transport system permease protein DppC</fullName>
    </submittedName>
</protein>
<dbReference type="GO" id="GO:0055085">
    <property type="term" value="P:transmembrane transport"/>
    <property type="evidence" value="ECO:0007669"/>
    <property type="project" value="InterPro"/>
</dbReference>
<evidence type="ECO:0000256" key="3">
    <source>
        <dbReference type="ARBA" id="ARBA00022475"/>
    </source>
</evidence>
<gene>
    <name evidence="9" type="ORF">DB31_3672</name>
</gene>
<dbReference type="InterPro" id="IPR050366">
    <property type="entry name" value="BP-dependent_transpt_permease"/>
</dbReference>
<feature type="transmembrane region" description="Helical" evidence="7">
    <location>
        <begin position="89"/>
        <end position="115"/>
    </location>
</feature>
<comment type="similarity">
    <text evidence="7">Belongs to the binding-protein-dependent transport system permease family.</text>
</comment>
<keyword evidence="5 7" id="KW-1133">Transmembrane helix</keyword>
<evidence type="ECO:0000256" key="2">
    <source>
        <dbReference type="ARBA" id="ARBA00022448"/>
    </source>
</evidence>
<dbReference type="CDD" id="cd06261">
    <property type="entry name" value="TM_PBP2"/>
    <property type="match status" value="1"/>
</dbReference>
<dbReference type="PROSITE" id="PS50928">
    <property type="entry name" value="ABC_TM1"/>
    <property type="match status" value="1"/>
</dbReference>
<dbReference type="PANTHER" id="PTHR43386">
    <property type="entry name" value="OLIGOPEPTIDE TRANSPORT SYSTEM PERMEASE PROTEIN APPC"/>
    <property type="match status" value="1"/>
</dbReference>
<feature type="transmembrane region" description="Helical" evidence="7">
    <location>
        <begin position="122"/>
        <end position="143"/>
    </location>
</feature>
<evidence type="ECO:0000256" key="7">
    <source>
        <dbReference type="RuleBase" id="RU363032"/>
    </source>
</evidence>
<dbReference type="Gene3D" id="1.10.3720.10">
    <property type="entry name" value="MetI-like"/>
    <property type="match status" value="1"/>
</dbReference>
<dbReference type="EMBL" id="JMCB01000002">
    <property type="protein sequence ID" value="KFE71542.1"/>
    <property type="molecule type" value="Genomic_DNA"/>
</dbReference>
<organism evidence="9 10">
    <name type="scientific">Hyalangium minutum</name>
    <dbReference type="NCBI Taxonomy" id="394096"/>
    <lineage>
        <taxon>Bacteria</taxon>
        <taxon>Pseudomonadati</taxon>
        <taxon>Myxococcota</taxon>
        <taxon>Myxococcia</taxon>
        <taxon>Myxococcales</taxon>
        <taxon>Cystobacterineae</taxon>
        <taxon>Archangiaceae</taxon>
        <taxon>Hyalangium</taxon>
    </lineage>
</organism>
<keyword evidence="10" id="KW-1185">Reference proteome</keyword>
<evidence type="ECO:0000256" key="5">
    <source>
        <dbReference type="ARBA" id="ARBA00022989"/>
    </source>
</evidence>
<keyword evidence="3" id="KW-1003">Cell membrane</keyword>
<name>A0A085WV29_9BACT</name>
<dbReference type="InterPro" id="IPR035906">
    <property type="entry name" value="MetI-like_sf"/>
</dbReference>
<dbReference type="RefSeq" id="WP_083968043.1">
    <property type="nucleotide sequence ID" value="NZ_JMCB01000002.1"/>
</dbReference>
<reference evidence="9 10" key="1">
    <citation type="submission" date="2014-04" db="EMBL/GenBank/DDBJ databases">
        <title>Genome assembly of Hyalangium minutum DSM 14724.</title>
        <authorList>
            <person name="Sharma G."/>
            <person name="Subramanian S."/>
        </authorList>
    </citation>
    <scope>NUCLEOTIDE SEQUENCE [LARGE SCALE GENOMIC DNA]</scope>
    <source>
        <strain evidence="9 10">DSM 14724</strain>
    </source>
</reference>
<comment type="caution">
    <text evidence="9">The sequence shown here is derived from an EMBL/GenBank/DDBJ whole genome shotgun (WGS) entry which is preliminary data.</text>
</comment>
<evidence type="ECO:0000313" key="10">
    <source>
        <dbReference type="Proteomes" id="UP000028725"/>
    </source>
</evidence>
<evidence type="ECO:0000256" key="6">
    <source>
        <dbReference type="ARBA" id="ARBA00023136"/>
    </source>
</evidence>
<evidence type="ECO:0000259" key="8">
    <source>
        <dbReference type="PROSITE" id="PS50928"/>
    </source>
</evidence>
<keyword evidence="6 7" id="KW-0472">Membrane</keyword>
<keyword evidence="2 7" id="KW-0813">Transport</keyword>
<dbReference type="Pfam" id="PF12911">
    <property type="entry name" value="OppC_N"/>
    <property type="match status" value="1"/>
</dbReference>
<dbReference type="Proteomes" id="UP000028725">
    <property type="component" value="Unassembled WGS sequence"/>
</dbReference>
<evidence type="ECO:0000256" key="4">
    <source>
        <dbReference type="ARBA" id="ARBA00022692"/>
    </source>
</evidence>
<evidence type="ECO:0000256" key="1">
    <source>
        <dbReference type="ARBA" id="ARBA00004651"/>
    </source>
</evidence>
<proteinExistence type="inferred from homology"/>
<dbReference type="OrthoDB" id="9783218at2"/>
<feature type="transmembrane region" description="Helical" evidence="7">
    <location>
        <begin position="253"/>
        <end position="276"/>
    </location>
</feature>
<dbReference type="SUPFAM" id="SSF161098">
    <property type="entry name" value="MetI-like"/>
    <property type="match status" value="1"/>
</dbReference>
<dbReference type="PANTHER" id="PTHR43386:SF1">
    <property type="entry name" value="D,D-DIPEPTIDE TRANSPORT SYSTEM PERMEASE PROTEIN DDPC-RELATED"/>
    <property type="match status" value="1"/>
</dbReference>
<evidence type="ECO:0000313" key="9">
    <source>
        <dbReference type="EMBL" id="KFE71542.1"/>
    </source>
</evidence>
<feature type="transmembrane region" description="Helical" evidence="7">
    <location>
        <begin position="25"/>
        <end position="47"/>
    </location>
</feature>
<comment type="subcellular location">
    <subcellularLocation>
        <location evidence="1 7">Cell membrane</location>
        <topology evidence="1 7">Multi-pass membrane protein</topology>
    </subcellularLocation>
</comment>
<dbReference type="InterPro" id="IPR025966">
    <property type="entry name" value="OppC_N"/>
</dbReference>
<dbReference type="AlphaFoldDB" id="A0A085WV29"/>
<dbReference type="STRING" id="394096.DB31_3672"/>
<dbReference type="Pfam" id="PF00528">
    <property type="entry name" value="BPD_transp_1"/>
    <property type="match status" value="1"/>
</dbReference>
<accession>A0A085WV29</accession>
<sequence length="290" mass="29933">MSEASPLTAVTPGVVPRRGFRLRTLGGRFGLGVAVLLVLTALLAPVISPYSPEAIELSAELAPPSTAHLLGAGENGIDVLTHVLYGARVSLVVAFFAVVVSALVGVTLGGLAGYVGGWVDEVVMRLVDVLLAFPGILLAIFITSVLGPSLANVVFALSFTGWTGYARLARGQVLTLREREYVQAARALGSGNARILFRHLLPNAAGPLLIQATFAFPGAILAEASLSFLGLGAPPGTPSWGALVDQGTQYLLVAPHVAVFPGLALALTVLGFNFLGDAVRDALDPKRPGA</sequence>
<dbReference type="InterPro" id="IPR000515">
    <property type="entry name" value="MetI-like"/>
</dbReference>